<sequence length="240" mass="26455">MKIIISELPPSPWWGQGVPAYDDNPAMLAGAIPNQSLVVSERNTLITILKGLGVDIFESPFPRKLNDKYLQHDFIYIRDQFITDQNGNAVILQFRNPQRRVEQQYIVPILETLGLSITYLPEKSGLFAEGGEFYFCKQDNILFSGLSRNSRSGADAVATTLNVGELILLESNVFHLDAYFSPVLGQDGGICAIICCLAELANHSQTELNNFANKRNIPILDIPIEDGIGTTGHPGSFATN</sequence>
<proteinExistence type="predicted"/>
<accession>A0A382S647</accession>
<organism evidence="1">
    <name type="scientific">marine metagenome</name>
    <dbReference type="NCBI Taxonomy" id="408172"/>
    <lineage>
        <taxon>unclassified sequences</taxon>
        <taxon>metagenomes</taxon>
        <taxon>ecological metagenomes</taxon>
    </lineage>
</organism>
<gene>
    <name evidence="1" type="ORF">METZ01_LOCUS357789</name>
</gene>
<dbReference type="Pfam" id="PF19420">
    <property type="entry name" value="DDAH_eukar"/>
    <property type="match status" value="1"/>
</dbReference>
<protein>
    <recommendedName>
        <fullName evidence="2">Amidinotransferase</fullName>
    </recommendedName>
</protein>
<name>A0A382S647_9ZZZZ</name>
<dbReference type="EMBL" id="UINC01126447">
    <property type="protein sequence ID" value="SVD04935.1"/>
    <property type="molecule type" value="Genomic_DNA"/>
</dbReference>
<feature type="non-terminal residue" evidence="1">
    <location>
        <position position="240"/>
    </location>
</feature>
<dbReference type="Gene3D" id="3.75.10.10">
    <property type="entry name" value="L-arginine/glycine Amidinotransferase, Chain A"/>
    <property type="match status" value="1"/>
</dbReference>
<evidence type="ECO:0008006" key="2">
    <source>
        <dbReference type="Google" id="ProtNLM"/>
    </source>
</evidence>
<evidence type="ECO:0000313" key="1">
    <source>
        <dbReference type="EMBL" id="SVD04935.1"/>
    </source>
</evidence>
<dbReference type="SUPFAM" id="SSF55909">
    <property type="entry name" value="Pentein"/>
    <property type="match status" value="1"/>
</dbReference>
<reference evidence="1" key="1">
    <citation type="submission" date="2018-05" db="EMBL/GenBank/DDBJ databases">
        <authorList>
            <person name="Lanie J.A."/>
            <person name="Ng W.-L."/>
            <person name="Kazmierczak K.M."/>
            <person name="Andrzejewski T.M."/>
            <person name="Davidsen T.M."/>
            <person name="Wayne K.J."/>
            <person name="Tettelin H."/>
            <person name="Glass J.I."/>
            <person name="Rusch D."/>
            <person name="Podicherti R."/>
            <person name="Tsui H.-C.T."/>
            <person name="Winkler M.E."/>
        </authorList>
    </citation>
    <scope>NUCLEOTIDE SEQUENCE</scope>
</reference>
<dbReference type="AlphaFoldDB" id="A0A382S647"/>